<dbReference type="PANTHER" id="PTHR13318">
    <property type="entry name" value="PARTNER OF PAIRED, ISOFORM B-RELATED"/>
    <property type="match status" value="1"/>
</dbReference>
<keyword evidence="2" id="KW-1185">Reference proteome</keyword>
<dbReference type="Proteomes" id="UP001054945">
    <property type="component" value="Unassembled WGS sequence"/>
</dbReference>
<evidence type="ECO:0000313" key="1">
    <source>
        <dbReference type="EMBL" id="GIZ03134.1"/>
    </source>
</evidence>
<name>A0AAV4Y9A2_CAEEX</name>
<dbReference type="PANTHER" id="PTHR13318:SF233">
    <property type="entry name" value="BACK DOMAIN-CONTAINING PROTEIN"/>
    <property type="match status" value="1"/>
</dbReference>
<organism evidence="1 2">
    <name type="scientific">Caerostris extrusa</name>
    <name type="common">Bark spider</name>
    <name type="synonym">Caerostris bankana</name>
    <dbReference type="NCBI Taxonomy" id="172846"/>
    <lineage>
        <taxon>Eukaryota</taxon>
        <taxon>Metazoa</taxon>
        <taxon>Ecdysozoa</taxon>
        <taxon>Arthropoda</taxon>
        <taxon>Chelicerata</taxon>
        <taxon>Arachnida</taxon>
        <taxon>Araneae</taxon>
        <taxon>Araneomorphae</taxon>
        <taxon>Entelegynae</taxon>
        <taxon>Araneoidea</taxon>
        <taxon>Araneidae</taxon>
        <taxon>Caerostris</taxon>
    </lineage>
</organism>
<protein>
    <submittedName>
        <fullName evidence="1">Uncharacterized protein</fullName>
    </submittedName>
</protein>
<dbReference type="GO" id="GO:0019005">
    <property type="term" value="C:SCF ubiquitin ligase complex"/>
    <property type="evidence" value="ECO:0007669"/>
    <property type="project" value="TreeGrafter"/>
</dbReference>
<dbReference type="Gene3D" id="3.80.10.10">
    <property type="entry name" value="Ribonuclease Inhibitor"/>
    <property type="match status" value="2"/>
</dbReference>
<dbReference type="SUPFAM" id="SSF52047">
    <property type="entry name" value="RNI-like"/>
    <property type="match status" value="1"/>
</dbReference>
<dbReference type="SMART" id="SM00367">
    <property type="entry name" value="LRR_CC"/>
    <property type="match status" value="1"/>
</dbReference>
<dbReference type="InterPro" id="IPR001611">
    <property type="entry name" value="Leu-rich_rpt"/>
</dbReference>
<dbReference type="EMBL" id="BPLR01001557">
    <property type="protein sequence ID" value="GIZ03134.1"/>
    <property type="molecule type" value="Genomic_DNA"/>
</dbReference>
<evidence type="ECO:0000313" key="2">
    <source>
        <dbReference type="Proteomes" id="UP001054945"/>
    </source>
</evidence>
<gene>
    <name evidence="1" type="primary">AVEN_87803_1</name>
    <name evidence="1" type="ORF">CEXT_164791</name>
</gene>
<sequence>MNIIRVDQNENLQTFCLKCIASNFDRFYSLFNFSDYEELPTTFKVLQKFYSQPLLKLMFDYMLLKNEHLKFLINRYTHELNIGYLINCDSSAIEERLQEIGSVILTFEMTVIKKFNCDNFLRHLSKIQVLQLYDTIFSDKSMVIISKNCTELKSLDIYNCSRVTDKGMETLCSSQPPLEYLNVEHTSVTYKGVSLVLKNIPSLTTLRFDNVPRAIFEATGLNDTSGISNSMVFNLSNLVILNNPMRPENHLTAILNACTVSCPHIQNLFVSEIMTETQMQLISTFQKLKIVSLQCSTIVNPPLCIDNFLQVRGNQLTSLSLTSFSLSVKLLARCCPNLENLSLQYPSFEDVDNFDFSSNTGLSFEYLKMFNLQNVSLEMNKDQISFIISSSPNLQELHVVYCHFSDDIRDIILHYPKKLTLLNFSNTVVSAEFIEEVIKTHNNLDKVFIRNSGISSVEYDDIMDMVDEMGKEINISWADYTEAIRELFYFDDSVFNSKRYILKL</sequence>
<reference evidence="1 2" key="1">
    <citation type="submission" date="2021-06" db="EMBL/GenBank/DDBJ databases">
        <title>Caerostris extrusa draft genome.</title>
        <authorList>
            <person name="Kono N."/>
            <person name="Arakawa K."/>
        </authorList>
    </citation>
    <scope>NUCLEOTIDE SEQUENCE [LARGE SCALE GENOMIC DNA]</scope>
</reference>
<accession>A0AAV4Y9A2</accession>
<dbReference type="AlphaFoldDB" id="A0AAV4Y9A2"/>
<comment type="caution">
    <text evidence="1">The sequence shown here is derived from an EMBL/GenBank/DDBJ whole genome shotgun (WGS) entry which is preliminary data.</text>
</comment>
<dbReference type="InterPro" id="IPR006553">
    <property type="entry name" value="Leu-rich_rpt_Cys-con_subtyp"/>
</dbReference>
<dbReference type="InterPro" id="IPR032675">
    <property type="entry name" value="LRR_dom_sf"/>
</dbReference>
<dbReference type="Pfam" id="PF13516">
    <property type="entry name" value="LRR_6"/>
    <property type="match status" value="1"/>
</dbReference>
<proteinExistence type="predicted"/>
<dbReference type="GO" id="GO:0031146">
    <property type="term" value="P:SCF-dependent proteasomal ubiquitin-dependent protein catabolic process"/>
    <property type="evidence" value="ECO:0007669"/>
    <property type="project" value="TreeGrafter"/>
</dbReference>